<accession>A0A926E6R0</accession>
<dbReference type="Gene3D" id="3.40.1390.20">
    <property type="entry name" value="HprK N-terminal domain-like"/>
    <property type="match status" value="1"/>
</dbReference>
<dbReference type="InterPro" id="IPR010766">
    <property type="entry name" value="DRTGG"/>
</dbReference>
<feature type="domain" description="DRTGG" evidence="1">
    <location>
        <begin position="13"/>
        <end position="105"/>
    </location>
</feature>
<comment type="caution">
    <text evidence="2">The sequence shown here is derived from an EMBL/GenBank/DDBJ whole genome shotgun (WGS) entry which is preliminary data.</text>
</comment>
<dbReference type="InterPro" id="IPR028979">
    <property type="entry name" value="Ser_kin/Pase_Hpr-like_N_sf"/>
</dbReference>
<dbReference type="Proteomes" id="UP000610760">
    <property type="component" value="Unassembled WGS sequence"/>
</dbReference>
<name>A0A926E6R0_9FIRM</name>
<dbReference type="EMBL" id="JACRSV010000004">
    <property type="protein sequence ID" value="MBC8560708.1"/>
    <property type="molecule type" value="Genomic_DNA"/>
</dbReference>
<proteinExistence type="predicted"/>
<reference evidence="2" key="1">
    <citation type="submission" date="2020-08" db="EMBL/GenBank/DDBJ databases">
        <title>Genome public.</title>
        <authorList>
            <person name="Liu C."/>
            <person name="Sun Q."/>
        </authorList>
    </citation>
    <scope>NUCLEOTIDE SEQUENCE</scope>
    <source>
        <strain evidence="2">NSJ-33</strain>
    </source>
</reference>
<protein>
    <recommendedName>
        <fullName evidence="1">DRTGG domain-containing protein</fullName>
    </recommendedName>
</protein>
<sequence length="113" mass="12071">MTPIEFAKKHGLEVASEGEGNIRDISGIYCCDLLSMVMGRAKEDNALITIMGNVNTVAVGVLADVSCVILCEGIRLDDACLQKAKDQEVCVLYSQASNFDTALKLAKELGLCS</sequence>
<dbReference type="Pfam" id="PF07085">
    <property type="entry name" value="DRTGG"/>
    <property type="match status" value="1"/>
</dbReference>
<dbReference type="RefSeq" id="WP_249295923.1">
    <property type="nucleotide sequence ID" value="NZ_JACRSV010000004.1"/>
</dbReference>
<gene>
    <name evidence="2" type="ORF">H8710_11595</name>
</gene>
<evidence type="ECO:0000313" key="3">
    <source>
        <dbReference type="Proteomes" id="UP000610760"/>
    </source>
</evidence>
<organism evidence="2 3">
    <name type="scientific">Fumia xinanensis</name>
    <dbReference type="NCBI Taxonomy" id="2763659"/>
    <lineage>
        <taxon>Bacteria</taxon>
        <taxon>Bacillati</taxon>
        <taxon>Bacillota</taxon>
        <taxon>Clostridia</taxon>
        <taxon>Eubacteriales</taxon>
        <taxon>Oscillospiraceae</taxon>
        <taxon>Fumia</taxon>
    </lineage>
</organism>
<evidence type="ECO:0000259" key="1">
    <source>
        <dbReference type="Pfam" id="PF07085"/>
    </source>
</evidence>
<dbReference type="SUPFAM" id="SSF75138">
    <property type="entry name" value="HprK N-terminal domain-like"/>
    <property type="match status" value="1"/>
</dbReference>
<evidence type="ECO:0000313" key="2">
    <source>
        <dbReference type="EMBL" id="MBC8560708.1"/>
    </source>
</evidence>
<keyword evidence="3" id="KW-1185">Reference proteome</keyword>
<dbReference type="AlphaFoldDB" id="A0A926E6R0"/>